<dbReference type="InterPro" id="IPR002833">
    <property type="entry name" value="PTH2"/>
</dbReference>
<evidence type="ECO:0000256" key="3">
    <source>
        <dbReference type="ARBA" id="ARBA00038050"/>
    </source>
</evidence>
<dbReference type="EC" id="3.1.1.29" evidence="1"/>
<keyword evidence="5" id="KW-0812">Transmembrane</keyword>
<keyword evidence="7" id="KW-1185">Reference proteome</keyword>
<evidence type="ECO:0000256" key="5">
    <source>
        <dbReference type="SAM" id="Phobius"/>
    </source>
</evidence>
<dbReference type="PANTHER" id="PTHR12649:SF11">
    <property type="entry name" value="PEPTIDYL-TRNA HYDROLASE 2, MITOCHONDRIAL"/>
    <property type="match status" value="1"/>
</dbReference>
<comment type="catalytic activity">
    <reaction evidence="4">
        <text>an N-acyl-L-alpha-aminoacyl-tRNA + H2O = an N-acyl-L-amino acid + a tRNA + H(+)</text>
        <dbReference type="Rhea" id="RHEA:54448"/>
        <dbReference type="Rhea" id="RHEA-COMP:10123"/>
        <dbReference type="Rhea" id="RHEA-COMP:13883"/>
        <dbReference type="ChEBI" id="CHEBI:15377"/>
        <dbReference type="ChEBI" id="CHEBI:15378"/>
        <dbReference type="ChEBI" id="CHEBI:59874"/>
        <dbReference type="ChEBI" id="CHEBI:78442"/>
        <dbReference type="ChEBI" id="CHEBI:138191"/>
        <dbReference type="EC" id="3.1.1.29"/>
    </reaction>
</comment>
<comment type="similarity">
    <text evidence="3">Belongs to the PTH2 family.</text>
</comment>
<dbReference type="PANTHER" id="PTHR12649">
    <property type="entry name" value="PEPTIDYL-TRNA HYDROLASE 2"/>
    <property type="match status" value="1"/>
</dbReference>
<evidence type="ECO:0000313" key="6">
    <source>
        <dbReference type="EMBL" id="KAK8886610.1"/>
    </source>
</evidence>
<dbReference type="Gene3D" id="3.40.1490.10">
    <property type="entry name" value="Bit1"/>
    <property type="match status" value="1"/>
</dbReference>
<sequence length="166" mass="18304">MQKATIFIAGTVIGAISYFAYKKLKKTLDKDSSNDEFVPDVENPIIPTENQKYSILFVIRKDLKMRNGKISAQVGHASLGIFLKIQKHFPSFSDYNFEKELLYCPSAEVQNQKLNLAKQNGLCTCLIHDAGRTQIEAGSATVLAIAPVGSDVINIFAEGLTPIPKK</sequence>
<evidence type="ECO:0000256" key="4">
    <source>
        <dbReference type="ARBA" id="ARBA00048707"/>
    </source>
</evidence>
<evidence type="ECO:0000256" key="1">
    <source>
        <dbReference type="ARBA" id="ARBA00013260"/>
    </source>
</evidence>
<dbReference type="EMBL" id="JAPFFF010000007">
    <property type="protein sequence ID" value="KAK8886610.1"/>
    <property type="molecule type" value="Genomic_DNA"/>
</dbReference>
<dbReference type="Proteomes" id="UP001470230">
    <property type="component" value="Unassembled WGS sequence"/>
</dbReference>
<comment type="caution">
    <text evidence="6">The sequence shown here is derived from an EMBL/GenBank/DDBJ whole genome shotgun (WGS) entry which is preliminary data.</text>
</comment>
<protein>
    <recommendedName>
        <fullName evidence="1">peptidyl-tRNA hydrolase</fullName>
        <ecNumber evidence="1">3.1.1.29</ecNumber>
    </recommendedName>
</protein>
<keyword evidence="2" id="KW-0378">Hydrolase</keyword>
<name>A0ABR2K998_9EUKA</name>
<evidence type="ECO:0000256" key="2">
    <source>
        <dbReference type="ARBA" id="ARBA00022801"/>
    </source>
</evidence>
<keyword evidence="5" id="KW-0472">Membrane</keyword>
<reference evidence="6 7" key="1">
    <citation type="submission" date="2024-04" db="EMBL/GenBank/DDBJ databases">
        <title>Tritrichomonas musculus Genome.</title>
        <authorList>
            <person name="Alves-Ferreira E."/>
            <person name="Grigg M."/>
            <person name="Lorenzi H."/>
            <person name="Galac M."/>
        </authorList>
    </citation>
    <scope>NUCLEOTIDE SEQUENCE [LARGE SCALE GENOMIC DNA]</scope>
    <source>
        <strain evidence="6 7">EAF2021</strain>
    </source>
</reference>
<organism evidence="6 7">
    <name type="scientific">Tritrichomonas musculus</name>
    <dbReference type="NCBI Taxonomy" id="1915356"/>
    <lineage>
        <taxon>Eukaryota</taxon>
        <taxon>Metamonada</taxon>
        <taxon>Parabasalia</taxon>
        <taxon>Tritrichomonadida</taxon>
        <taxon>Tritrichomonadidae</taxon>
        <taxon>Tritrichomonas</taxon>
    </lineage>
</organism>
<keyword evidence="5" id="KW-1133">Transmembrane helix</keyword>
<feature type="transmembrane region" description="Helical" evidence="5">
    <location>
        <begin position="6"/>
        <end position="21"/>
    </location>
</feature>
<evidence type="ECO:0000313" key="7">
    <source>
        <dbReference type="Proteomes" id="UP001470230"/>
    </source>
</evidence>
<proteinExistence type="inferred from homology"/>
<dbReference type="Pfam" id="PF01981">
    <property type="entry name" value="PTH2"/>
    <property type="match status" value="1"/>
</dbReference>
<accession>A0ABR2K998</accession>
<dbReference type="SUPFAM" id="SSF102462">
    <property type="entry name" value="Peptidyl-tRNA hydrolase II"/>
    <property type="match status" value="1"/>
</dbReference>
<gene>
    <name evidence="6" type="ORF">M9Y10_042074</name>
</gene>
<dbReference type="InterPro" id="IPR023476">
    <property type="entry name" value="Pep_tRNA_hydro_II_dom_sf"/>
</dbReference>